<evidence type="ECO:0000256" key="9">
    <source>
        <dbReference type="SAM" id="Phobius"/>
    </source>
</evidence>
<dbReference type="PANTHER" id="PTHR24416">
    <property type="entry name" value="TYROSINE-PROTEIN KINASE RECEPTOR"/>
    <property type="match status" value="1"/>
</dbReference>
<evidence type="ECO:0000259" key="10">
    <source>
        <dbReference type="PROSITE" id="PS50011"/>
    </source>
</evidence>
<dbReference type="PROSITE" id="PS50011">
    <property type="entry name" value="PROTEIN_KINASE_DOM"/>
    <property type="match status" value="1"/>
</dbReference>
<evidence type="ECO:0000256" key="2">
    <source>
        <dbReference type="ARBA" id="ARBA00022692"/>
    </source>
</evidence>
<feature type="transmembrane region" description="Helical" evidence="9">
    <location>
        <begin position="36"/>
        <end position="56"/>
    </location>
</feature>
<dbReference type="PANTHER" id="PTHR24416:SF550">
    <property type="entry name" value="FIBROBLAST GROWTH FACTOR RECEPTOR HOMOLOG 1-RELATED"/>
    <property type="match status" value="1"/>
</dbReference>
<dbReference type="PRINTS" id="PR00109">
    <property type="entry name" value="TYRKINASE"/>
</dbReference>
<accession>A0ABM4CHN7</accession>
<evidence type="ECO:0000256" key="1">
    <source>
        <dbReference type="ARBA" id="ARBA00004370"/>
    </source>
</evidence>
<dbReference type="Pfam" id="PF07714">
    <property type="entry name" value="PK_Tyr_Ser-Thr"/>
    <property type="match status" value="1"/>
</dbReference>
<proteinExistence type="predicted"/>
<keyword evidence="6 9" id="KW-1133">Transmembrane helix</keyword>
<dbReference type="Gene3D" id="1.10.510.10">
    <property type="entry name" value="Transferase(Phosphotransferase) domain 1"/>
    <property type="match status" value="1"/>
</dbReference>
<dbReference type="InterPro" id="IPR011009">
    <property type="entry name" value="Kinase-like_dom_sf"/>
</dbReference>
<keyword evidence="4" id="KW-0547">Nucleotide-binding</keyword>
<gene>
    <name evidence="12" type="primary">LOC100201536</name>
</gene>
<organism evidence="11 12">
    <name type="scientific">Hydra vulgaris</name>
    <name type="common">Hydra</name>
    <name type="synonym">Hydra attenuata</name>
    <dbReference type="NCBI Taxonomy" id="6087"/>
    <lineage>
        <taxon>Eukaryota</taxon>
        <taxon>Metazoa</taxon>
        <taxon>Cnidaria</taxon>
        <taxon>Hydrozoa</taxon>
        <taxon>Hydroidolina</taxon>
        <taxon>Anthoathecata</taxon>
        <taxon>Aplanulata</taxon>
        <taxon>Hydridae</taxon>
        <taxon>Hydra</taxon>
    </lineage>
</organism>
<dbReference type="Proteomes" id="UP001652625">
    <property type="component" value="Chromosome 09"/>
</dbReference>
<dbReference type="CDD" id="cd00192">
    <property type="entry name" value="PTKc"/>
    <property type="match status" value="1"/>
</dbReference>
<dbReference type="InterPro" id="IPR050122">
    <property type="entry name" value="RTK"/>
</dbReference>
<evidence type="ECO:0000313" key="11">
    <source>
        <dbReference type="Proteomes" id="UP001652625"/>
    </source>
</evidence>
<dbReference type="SMART" id="SM00220">
    <property type="entry name" value="S_TKc"/>
    <property type="match status" value="1"/>
</dbReference>
<evidence type="ECO:0000256" key="8">
    <source>
        <dbReference type="ARBA" id="ARBA00023170"/>
    </source>
</evidence>
<evidence type="ECO:0000256" key="3">
    <source>
        <dbReference type="ARBA" id="ARBA00022729"/>
    </source>
</evidence>
<name>A0ABM4CHN7_HYDVU</name>
<dbReference type="InterPro" id="IPR008266">
    <property type="entry name" value="Tyr_kinase_AS"/>
</dbReference>
<keyword evidence="7 9" id="KW-0472">Membrane</keyword>
<dbReference type="PROSITE" id="PS00109">
    <property type="entry name" value="PROTEIN_KINASE_TYR"/>
    <property type="match status" value="1"/>
</dbReference>
<dbReference type="GeneID" id="100201536"/>
<dbReference type="SUPFAM" id="SSF56112">
    <property type="entry name" value="Protein kinase-like (PK-like)"/>
    <property type="match status" value="1"/>
</dbReference>
<keyword evidence="3" id="KW-0732">Signal</keyword>
<keyword evidence="2 9" id="KW-0812">Transmembrane</keyword>
<keyword evidence="11" id="KW-1185">Reference proteome</keyword>
<evidence type="ECO:0000256" key="7">
    <source>
        <dbReference type="ARBA" id="ARBA00023136"/>
    </source>
</evidence>
<dbReference type="InterPro" id="IPR020635">
    <property type="entry name" value="Tyr_kinase_cat_dom"/>
</dbReference>
<keyword evidence="8" id="KW-0675">Receptor</keyword>
<keyword evidence="5" id="KW-0067">ATP-binding</keyword>
<comment type="subcellular location">
    <subcellularLocation>
        <location evidence="1">Membrane</location>
    </subcellularLocation>
</comment>
<evidence type="ECO:0000256" key="5">
    <source>
        <dbReference type="ARBA" id="ARBA00022840"/>
    </source>
</evidence>
<evidence type="ECO:0000256" key="6">
    <source>
        <dbReference type="ARBA" id="ARBA00022989"/>
    </source>
</evidence>
<dbReference type="InterPro" id="IPR000719">
    <property type="entry name" value="Prot_kinase_dom"/>
</dbReference>
<reference evidence="12" key="1">
    <citation type="submission" date="2025-08" db="UniProtKB">
        <authorList>
            <consortium name="RefSeq"/>
        </authorList>
    </citation>
    <scope>IDENTIFICATION</scope>
</reference>
<sequence>MSRLFYVCFKWMHNRTSLYNKSYNYIKKIGQENRSLMMDSYYFLQYIILMSFFFNVKNNQFLKKCSWNIDTNVFIDQWIRTGQLYSYCMQGIDKENKVDLKCTNINCRQCMTVCNQPLPFNVSVCQSLCNASQACILGCQFYSKLVANDENGSNLPSSSAAFISVIDNYFLSSTFKWPVIMSNNSLLLSIYLVTITNQNGIFQKETVLGLVADNQMQVFEADVCRNLIDKSYMFEEYNSFRINVYPINYNGCKKFDNFSSVFSNFKKTAAVSNINISSYGMYLRDYESEYISWNITYVLPKDMSFFNSVAAETLVPDCLANNVVKTFFPVKLTFTNFSGTFKLINPSHDQLKGCAVRLKILTNIGNCTVGNITEISFPYTGCQDVPNFQNCKKTKLKIPTSPIVSIVVPLVIFIVIFMGFFIWYMRKRNLRLQSNTQKGQVGLNQLCMKKQDEWEIMINDICFKEKIGEGEFGTVFKATLKPAVFMNTKYFANQSPFAFRDKNKNKGNPNKTKFVAVKCLKETTIQSQFLDFRYEIEIMKDIGYHKNIANMVGWSSSRKSLCLVIEFMENGDLLNFLRRNLAMICSNEEKETNIGNYDYPKSYQNSQKVYIISDANSSNIKRLINSNELLSFAWQIASGMEYLGKANLVHRDLAARNILVGSEGNIKISDFGLARKIKDEKIYVSTTSRPLPLKWMSVEAILHSSFTPYSDVWSYGIVLFEIVTLGGIPYSNVRNSELGHLLKNGYRIEKPENCGEQMYDLMQKCWNENPLLRPTFTELREHFDEIIGQENNYFSFDINERKNYYNFASFDRFSTDNEKDDLNLESGLIRK</sequence>
<dbReference type="RefSeq" id="XP_065661250.1">
    <property type="nucleotide sequence ID" value="XM_065805178.1"/>
</dbReference>
<feature type="domain" description="Protein kinase" evidence="10">
    <location>
        <begin position="461"/>
        <end position="787"/>
    </location>
</feature>
<dbReference type="InterPro" id="IPR001245">
    <property type="entry name" value="Ser-Thr/Tyr_kinase_cat_dom"/>
</dbReference>
<feature type="transmembrane region" description="Helical" evidence="9">
    <location>
        <begin position="403"/>
        <end position="424"/>
    </location>
</feature>
<dbReference type="SMART" id="SM00219">
    <property type="entry name" value="TyrKc"/>
    <property type="match status" value="1"/>
</dbReference>
<evidence type="ECO:0000313" key="12">
    <source>
        <dbReference type="RefSeq" id="XP_065661250.1"/>
    </source>
</evidence>
<evidence type="ECO:0000256" key="4">
    <source>
        <dbReference type="ARBA" id="ARBA00022741"/>
    </source>
</evidence>
<protein>
    <submittedName>
        <fullName evidence="12">Uncharacterized protein LOC100201536 isoform X4</fullName>
    </submittedName>
</protein>
<dbReference type="Gene3D" id="3.30.200.20">
    <property type="entry name" value="Phosphorylase Kinase, domain 1"/>
    <property type="match status" value="1"/>
</dbReference>